<name>A0A916YH54_9SPHN</name>
<dbReference type="GO" id="GO:0004497">
    <property type="term" value="F:monooxygenase activity"/>
    <property type="evidence" value="ECO:0007669"/>
    <property type="project" value="InterPro"/>
</dbReference>
<dbReference type="Gene3D" id="1.10.630.10">
    <property type="entry name" value="Cytochrome P450"/>
    <property type="match status" value="1"/>
</dbReference>
<dbReference type="GO" id="GO:0005506">
    <property type="term" value="F:iron ion binding"/>
    <property type="evidence" value="ECO:0007669"/>
    <property type="project" value="InterPro"/>
</dbReference>
<sequence length="402" mass="44814">MATAAIRPDNVPADRIIDFDIFAPPGIEDDYFAAWQTLQAPGVPALAWTTANGGHWIATQGDLIRDMWGDAENFSNEALAVTPGLGEVMEFIPLQQDPPEHKPFRNAVMRGFANSHIVALTPLVRDVTRQLIADLKERDGCEFMQSFAEIVPIHVFLTLIDVPTEDRAKLRPLGAQLTRPDGSMTVEQLRDAADEYLRPYVEARLANPGEDLFSRILSVPIEGRPWTFEEAQRMCRNLLFGGLDTVVAMFGSIAAHLARFPEDQQALRDNPDLIPQAADELMRRYPTVSVTRNLLTDVEADGVTLRKGDLIYLPSVLHNLDPKSFDNPEIVDFERKLPPIRHTTMGNGPHRCVGAGLARMEAIIFLEEWLSAIPPFRLNPDKPAKMRGGNVGAFTELHLLWS</sequence>
<dbReference type="InterPro" id="IPR001128">
    <property type="entry name" value="Cyt_P450"/>
</dbReference>
<proteinExistence type="inferred from homology"/>
<dbReference type="EMBL" id="BMIO01000005">
    <property type="protein sequence ID" value="GGD44399.1"/>
    <property type="molecule type" value="Genomic_DNA"/>
</dbReference>
<keyword evidence="3" id="KW-1185">Reference proteome</keyword>
<protein>
    <submittedName>
        <fullName evidence="2">Cytochrome P450</fullName>
    </submittedName>
</protein>
<dbReference type="InterPro" id="IPR002397">
    <property type="entry name" value="Cyt_P450_B"/>
</dbReference>
<organism evidence="2 3">
    <name type="scientific">Croceicoccus pelagius</name>
    <dbReference type="NCBI Taxonomy" id="1703341"/>
    <lineage>
        <taxon>Bacteria</taxon>
        <taxon>Pseudomonadati</taxon>
        <taxon>Pseudomonadota</taxon>
        <taxon>Alphaproteobacteria</taxon>
        <taxon>Sphingomonadales</taxon>
        <taxon>Erythrobacteraceae</taxon>
        <taxon>Croceicoccus</taxon>
    </lineage>
</organism>
<dbReference type="GO" id="GO:0016705">
    <property type="term" value="F:oxidoreductase activity, acting on paired donors, with incorporation or reduction of molecular oxygen"/>
    <property type="evidence" value="ECO:0007669"/>
    <property type="project" value="InterPro"/>
</dbReference>
<gene>
    <name evidence="2" type="ORF">GCM10010989_18160</name>
</gene>
<dbReference type="OrthoDB" id="5522954at2"/>
<dbReference type="SUPFAM" id="SSF48264">
    <property type="entry name" value="Cytochrome P450"/>
    <property type="match status" value="1"/>
</dbReference>
<reference evidence="2 3" key="1">
    <citation type="journal article" date="2014" name="Int. J. Syst. Evol. Microbiol.">
        <title>Complete genome sequence of Corynebacterium casei LMG S-19264T (=DSM 44701T), isolated from a smear-ripened cheese.</title>
        <authorList>
            <consortium name="US DOE Joint Genome Institute (JGI-PGF)"/>
            <person name="Walter F."/>
            <person name="Albersmeier A."/>
            <person name="Kalinowski J."/>
            <person name="Ruckert C."/>
        </authorList>
    </citation>
    <scope>NUCLEOTIDE SEQUENCE [LARGE SCALE GENOMIC DNA]</scope>
    <source>
        <strain evidence="2 3">CGMCC 1.15358</strain>
    </source>
</reference>
<dbReference type="InterPro" id="IPR036396">
    <property type="entry name" value="Cyt_P450_sf"/>
</dbReference>
<accession>A0A916YH54</accession>
<evidence type="ECO:0000313" key="3">
    <source>
        <dbReference type="Proteomes" id="UP000598997"/>
    </source>
</evidence>
<evidence type="ECO:0000256" key="1">
    <source>
        <dbReference type="ARBA" id="ARBA00010617"/>
    </source>
</evidence>
<dbReference type="AlphaFoldDB" id="A0A916YH54"/>
<dbReference type="Pfam" id="PF00067">
    <property type="entry name" value="p450"/>
    <property type="match status" value="1"/>
</dbReference>
<evidence type="ECO:0000313" key="2">
    <source>
        <dbReference type="EMBL" id="GGD44399.1"/>
    </source>
</evidence>
<dbReference type="CDD" id="cd11035">
    <property type="entry name" value="P450cam-like"/>
    <property type="match status" value="1"/>
</dbReference>
<dbReference type="RefSeq" id="WP_066760936.1">
    <property type="nucleotide sequence ID" value="NZ_BMIO01000005.1"/>
</dbReference>
<dbReference type="PANTHER" id="PTHR46696:SF6">
    <property type="entry name" value="P450, PUTATIVE (EUROFUNG)-RELATED"/>
    <property type="match status" value="1"/>
</dbReference>
<comment type="caution">
    <text evidence="2">The sequence shown here is derived from an EMBL/GenBank/DDBJ whole genome shotgun (WGS) entry which is preliminary data.</text>
</comment>
<dbReference type="PANTHER" id="PTHR46696">
    <property type="entry name" value="P450, PUTATIVE (EUROFUNG)-RELATED"/>
    <property type="match status" value="1"/>
</dbReference>
<dbReference type="PRINTS" id="PR00359">
    <property type="entry name" value="BP450"/>
</dbReference>
<comment type="similarity">
    <text evidence="1">Belongs to the cytochrome P450 family.</text>
</comment>
<dbReference type="GO" id="GO:0020037">
    <property type="term" value="F:heme binding"/>
    <property type="evidence" value="ECO:0007669"/>
    <property type="project" value="InterPro"/>
</dbReference>
<dbReference type="Proteomes" id="UP000598997">
    <property type="component" value="Unassembled WGS sequence"/>
</dbReference>